<evidence type="ECO:0000256" key="1">
    <source>
        <dbReference type="ARBA" id="ARBA00022729"/>
    </source>
</evidence>
<dbReference type="HOGENOM" id="CLU_064076_8_2_7"/>
<feature type="chain" id="PRO_5002604199" evidence="2">
    <location>
        <begin position="23"/>
        <end position="267"/>
    </location>
</feature>
<dbReference type="PANTHER" id="PTHR35936:SF25">
    <property type="entry name" value="ABC TRANSPORTER SUBSTRATE-BINDING PROTEIN"/>
    <property type="match status" value="1"/>
</dbReference>
<gene>
    <name evidence="4" type="ordered locus">Dvul_2873</name>
</gene>
<feature type="signal peptide" evidence="2">
    <location>
        <begin position="1"/>
        <end position="22"/>
    </location>
</feature>
<dbReference type="Proteomes" id="UP000009173">
    <property type="component" value="Chromosome"/>
</dbReference>
<dbReference type="RefSeq" id="WP_011793140.1">
    <property type="nucleotide sequence ID" value="NC_008751.1"/>
</dbReference>
<evidence type="ECO:0000259" key="3">
    <source>
        <dbReference type="Pfam" id="PF00497"/>
    </source>
</evidence>
<keyword evidence="1 2" id="KW-0732">Signal</keyword>
<dbReference type="Pfam" id="PF00497">
    <property type="entry name" value="SBP_bac_3"/>
    <property type="match status" value="1"/>
</dbReference>
<evidence type="ECO:0000313" key="5">
    <source>
        <dbReference type="Proteomes" id="UP000009173"/>
    </source>
</evidence>
<protein>
    <submittedName>
        <fullName evidence="4">Amino acid ABC transporter substrate-binding protein, PAAT family</fullName>
    </submittedName>
</protein>
<proteinExistence type="predicted"/>
<dbReference type="Gene3D" id="3.40.190.10">
    <property type="entry name" value="Periplasmic binding protein-like II"/>
    <property type="match status" value="2"/>
</dbReference>
<sequence precursor="true">MIRLCFAIVWLASCGIVFPTHAAQPVVILCDDSYPPYSYADSGEAKGIYVEIVREIASRMPGYAVSIQPVPWKRGLLQVMNGEAFGIIPPYYRPHERPYISYSDPILKERLSLVVHERSMTRPREHWPDDYDGFAIGTNAGFSTPLCSKATKAITEGRIRWDNSGTTEQNLLKLNRDRLQGYVNDPASIFVEWERLARRGDVTGKLVETAVLSEEYGHLGITDNDKGRFAFKYDFITQFNRVLATMQRAGTVEAIRNGVMKSYSRHE</sequence>
<dbReference type="KEGG" id="dvl:Dvul_2873"/>
<evidence type="ECO:0000256" key="2">
    <source>
        <dbReference type="SAM" id="SignalP"/>
    </source>
</evidence>
<dbReference type="EMBL" id="CP000527">
    <property type="protein sequence ID" value="ABM29884.1"/>
    <property type="molecule type" value="Genomic_DNA"/>
</dbReference>
<dbReference type="PANTHER" id="PTHR35936">
    <property type="entry name" value="MEMBRANE-BOUND LYTIC MUREIN TRANSGLYCOSYLASE F"/>
    <property type="match status" value="1"/>
</dbReference>
<dbReference type="InterPro" id="IPR001638">
    <property type="entry name" value="Solute-binding_3/MltF_N"/>
</dbReference>
<evidence type="ECO:0000313" key="4">
    <source>
        <dbReference type="EMBL" id="ABM29884.1"/>
    </source>
</evidence>
<dbReference type="AlphaFoldDB" id="A0A0H3AC21"/>
<name>A0A0H3AC21_NITV4</name>
<accession>A0A0H3AC21</accession>
<feature type="domain" description="Solute-binding protein family 3/N-terminal" evidence="3">
    <location>
        <begin position="27"/>
        <end position="257"/>
    </location>
</feature>
<reference evidence="5" key="1">
    <citation type="journal article" date="2009" name="Environ. Microbiol.">
        <title>Contribution of mobile genetic elements to Desulfovibrio vulgaris genome plasticity.</title>
        <authorList>
            <person name="Walker C.B."/>
            <person name="Stolyar S."/>
            <person name="Chivian D."/>
            <person name="Pinel N."/>
            <person name="Gabster J.A."/>
            <person name="Dehal P.S."/>
            <person name="He Z."/>
            <person name="Yang Z.K."/>
            <person name="Yen H.C."/>
            <person name="Zhou J."/>
            <person name="Wall J.D."/>
            <person name="Hazen T.C."/>
            <person name="Arkin A.P."/>
            <person name="Stahl D.A."/>
        </authorList>
    </citation>
    <scope>NUCLEOTIDE SEQUENCE [LARGE SCALE GENOMIC DNA]</scope>
    <source>
        <strain evidence="5">DP4</strain>
    </source>
</reference>
<dbReference type="SUPFAM" id="SSF53850">
    <property type="entry name" value="Periplasmic binding protein-like II"/>
    <property type="match status" value="1"/>
</dbReference>
<organism evidence="4 5">
    <name type="scientific">Nitratidesulfovibrio vulgaris (strain DP4)</name>
    <name type="common">Desulfovibrio vulgaris</name>
    <dbReference type="NCBI Taxonomy" id="391774"/>
    <lineage>
        <taxon>Bacteria</taxon>
        <taxon>Pseudomonadati</taxon>
        <taxon>Thermodesulfobacteriota</taxon>
        <taxon>Desulfovibrionia</taxon>
        <taxon>Desulfovibrionales</taxon>
        <taxon>Desulfovibrionaceae</taxon>
        <taxon>Nitratidesulfovibrio</taxon>
    </lineage>
</organism>